<sequence length="101" mass="11520">MFATAGVSRRIKVFDFSTVSFSFPAKYGVTMDLKFHGEWCFRIFKYQKGDLSDLGNLGRVNQFLLAYLSLLTESCRYPIHQASSRSLERDFGSFLAVGIPY</sequence>
<dbReference type="Proteomes" id="UP001055879">
    <property type="component" value="Linkage Group LG13"/>
</dbReference>
<evidence type="ECO:0000313" key="1">
    <source>
        <dbReference type="EMBL" id="KAI3680954.1"/>
    </source>
</evidence>
<protein>
    <submittedName>
        <fullName evidence="1">Uncharacterized protein</fullName>
    </submittedName>
</protein>
<organism evidence="1 2">
    <name type="scientific">Arctium lappa</name>
    <name type="common">Greater burdock</name>
    <name type="synonym">Lappa major</name>
    <dbReference type="NCBI Taxonomy" id="4217"/>
    <lineage>
        <taxon>Eukaryota</taxon>
        <taxon>Viridiplantae</taxon>
        <taxon>Streptophyta</taxon>
        <taxon>Embryophyta</taxon>
        <taxon>Tracheophyta</taxon>
        <taxon>Spermatophyta</taxon>
        <taxon>Magnoliopsida</taxon>
        <taxon>eudicotyledons</taxon>
        <taxon>Gunneridae</taxon>
        <taxon>Pentapetalae</taxon>
        <taxon>asterids</taxon>
        <taxon>campanulids</taxon>
        <taxon>Asterales</taxon>
        <taxon>Asteraceae</taxon>
        <taxon>Carduoideae</taxon>
        <taxon>Cardueae</taxon>
        <taxon>Arctiinae</taxon>
        <taxon>Arctium</taxon>
    </lineage>
</organism>
<accession>A0ACB8Y7W4</accession>
<reference evidence="2" key="1">
    <citation type="journal article" date="2022" name="Mol. Ecol. Resour.">
        <title>The genomes of chicory, endive, great burdock and yacon provide insights into Asteraceae palaeo-polyploidization history and plant inulin production.</title>
        <authorList>
            <person name="Fan W."/>
            <person name="Wang S."/>
            <person name="Wang H."/>
            <person name="Wang A."/>
            <person name="Jiang F."/>
            <person name="Liu H."/>
            <person name="Zhao H."/>
            <person name="Xu D."/>
            <person name="Zhang Y."/>
        </authorList>
    </citation>
    <scope>NUCLEOTIDE SEQUENCE [LARGE SCALE GENOMIC DNA]</scope>
    <source>
        <strain evidence="2">cv. Niubang</strain>
    </source>
</reference>
<dbReference type="EMBL" id="CM042059">
    <property type="protein sequence ID" value="KAI3680954.1"/>
    <property type="molecule type" value="Genomic_DNA"/>
</dbReference>
<reference evidence="1 2" key="2">
    <citation type="journal article" date="2022" name="Mol. Ecol. Resour.">
        <title>The genomes of chicory, endive, great burdock and yacon provide insights into Asteraceae paleo-polyploidization history and plant inulin production.</title>
        <authorList>
            <person name="Fan W."/>
            <person name="Wang S."/>
            <person name="Wang H."/>
            <person name="Wang A."/>
            <person name="Jiang F."/>
            <person name="Liu H."/>
            <person name="Zhao H."/>
            <person name="Xu D."/>
            <person name="Zhang Y."/>
        </authorList>
    </citation>
    <scope>NUCLEOTIDE SEQUENCE [LARGE SCALE GENOMIC DNA]</scope>
    <source>
        <strain evidence="2">cv. Niubang</strain>
    </source>
</reference>
<gene>
    <name evidence="1" type="ORF">L6452_35734</name>
</gene>
<proteinExistence type="predicted"/>
<evidence type="ECO:0000313" key="2">
    <source>
        <dbReference type="Proteomes" id="UP001055879"/>
    </source>
</evidence>
<name>A0ACB8Y7W4_ARCLA</name>
<keyword evidence="2" id="KW-1185">Reference proteome</keyword>
<comment type="caution">
    <text evidence="1">The sequence shown here is derived from an EMBL/GenBank/DDBJ whole genome shotgun (WGS) entry which is preliminary data.</text>
</comment>